<dbReference type="Proteomes" id="UP000323257">
    <property type="component" value="Unassembled WGS sequence"/>
</dbReference>
<name>A0A5S5C1G5_9BACL</name>
<dbReference type="EMBL" id="VNHS01000009">
    <property type="protein sequence ID" value="TYP71803.1"/>
    <property type="molecule type" value="Genomic_DNA"/>
</dbReference>
<keyword evidence="1" id="KW-0175">Coiled coil</keyword>
<protein>
    <submittedName>
        <fullName evidence="4">Uncharacterized protein</fullName>
    </submittedName>
</protein>
<comment type="caution">
    <text evidence="4">The sequence shown here is derived from an EMBL/GenBank/DDBJ whole genome shotgun (WGS) entry which is preliminary data.</text>
</comment>
<evidence type="ECO:0000256" key="2">
    <source>
        <dbReference type="SAM" id="MobiDB-lite"/>
    </source>
</evidence>
<proteinExistence type="predicted"/>
<feature type="region of interest" description="Disordered" evidence="2">
    <location>
        <begin position="313"/>
        <end position="339"/>
    </location>
</feature>
<feature type="transmembrane region" description="Helical" evidence="3">
    <location>
        <begin position="21"/>
        <end position="41"/>
    </location>
</feature>
<keyword evidence="3" id="KW-0812">Transmembrane</keyword>
<reference evidence="4 5" key="1">
    <citation type="submission" date="2019-07" db="EMBL/GenBank/DDBJ databases">
        <title>Genomic Encyclopedia of Type Strains, Phase III (KMG-III): the genomes of soil and plant-associated and newly described type strains.</title>
        <authorList>
            <person name="Whitman W."/>
        </authorList>
    </citation>
    <scope>NUCLEOTIDE SEQUENCE [LARGE SCALE GENOMIC DNA]</scope>
    <source>
        <strain evidence="4 5">BL24</strain>
    </source>
</reference>
<evidence type="ECO:0000313" key="4">
    <source>
        <dbReference type="EMBL" id="TYP71803.1"/>
    </source>
</evidence>
<organism evidence="4 5">
    <name type="scientific">Paenibacillus methanolicus</name>
    <dbReference type="NCBI Taxonomy" id="582686"/>
    <lineage>
        <taxon>Bacteria</taxon>
        <taxon>Bacillati</taxon>
        <taxon>Bacillota</taxon>
        <taxon>Bacilli</taxon>
        <taxon>Bacillales</taxon>
        <taxon>Paenibacillaceae</taxon>
        <taxon>Paenibacillus</taxon>
    </lineage>
</organism>
<sequence>MKQAGSKFPARRGFFARSEGSVSIYMIAATAALVLVMSVLIDYARIAAFRKQTEIAAHAGIRSALSAYDGELYMRYGLFGAGGSDRNELFAQAAKGQWPTEKTTGAFRLVNGRYETSKVNLHETLGRHDILKRQILEEMKYKAPVDFTLEVASQFAPAASAMKEAHAAMTMLENVRKLYDKREAHLQAVLDLQKAMRDAAGDIGAIIPFRNRDLAQSQTVLNVVARYPHYVAMMEADAYLEKDEYPAYTAQIASYRDEARTVTSELFRQSMLALRRHQNLERRALEELGKAERLNEEMRAVIAQNEQQLNSGYDRVQKSKVPGTAAGSPSAAEVSQLEQAGQSAQQLPMAREWFARYAEELSAQTANYASFDAEAAGFQSSMNAALAGSGSAALLTENAAQLRIAYEQYDAKYGLNGTVMLERTQELEARQASDRERKKQEAKAEAKWNDIRRMLHNLTAVPQVAEHQEQFDRVKKRAEASLAFNALSNEAGSDAIGQLLEEPNDAAEQSMHQTGGVFDGLADMLEGTRDTVYMNEYVINRFSMFDPQKMQGALLNGDASEYAHALSLNNQETEYILYGFHSPAANVAAAAGEVFAMRLAIRTMEGLIECRTMMHPLLILAGAVLYGLEHAAADMIRLVQTGTTPLSKYAPVEVAYRDYMRLFLLLHDDGPKRLARMAAVMEQNTGLQLARVGTGWTGELRASVNVWFLPGVMNRFAEWGLLDGKVADGRYEIDRTVGMSYS</sequence>
<dbReference type="RefSeq" id="WP_148931431.1">
    <property type="nucleotide sequence ID" value="NZ_VNHS01000009.1"/>
</dbReference>
<keyword evidence="3" id="KW-0472">Membrane</keyword>
<evidence type="ECO:0000313" key="5">
    <source>
        <dbReference type="Proteomes" id="UP000323257"/>
    </source>
</evidence>
<evidence type="ECO:0000256" key="3">
    <source>
        <dbReference type="SAM" id="Phobius"/>
    </source>
</evidence>
<feature type="coiled-coil region" evidence="1">
    <location>
        <begin position="274"/>
        <end position="311"/>
    </location>
</feature>
<dbReference type="AlphaFoldDB" id="A0A5S5C1G5"/>
<gene>
    <name evidence="4" type="ORF">BCM02_10981</name>
</gene>
<accession>A0A5S5C1G5</accession>
<keyword evidence="3" id="KW-1133">Transmembrane helix</keyword>
<evidence type="ECO:0000256" key="1">
    <source>
        <dbReference type="SAM" id="Coils"/>
    </source>
</evidence>
<keyword evidence="5" id="KW-1185">Reference proteome</keyword>
<dbReference type="OrthoDB" id="2385264at2"/>